<feature type="non-terminal residue" evidence="2">
    <location>
        <position position="1"/>
    </location>
</feature>
<feature type="compositionally biased region" description="Basic and acidic residues" evidence="1">
    <location>
        <begin position="597"/>
        <end position="612"/>
    </location>
</feature>
<feature type="compositionally biased region" description="Basic residues" evidence="1">
    <location>
        <begin position="483"/>
        <end position="494"/>
    </location>
</feature>
<dbReference type="Proteomes" id="UP001165060">
    <property type="component" value="Unassembled WGS sequence"/>
</dbReference>
<feature type="compositionally biased region" description="Basic and acidic residues" evidence="1">
    <location>
        <begin position="635"/>
        <end position="647"/>
    </location>
</feature>
<name>A0ABQ6MKY0_9STRA</name>
<feature type="compositionally biased region" description="Acidic residues" evidence="1">
    <location>
        <begin position="508"/>
        <end position="517"/>
    </location>
</feature>
<dbReference type="EMBL" id="BRYB01000327">
    <property type="protein sequence ID" value="GMI27765.1"/>
    <property type="molecule type" value="Genomic_DNA"/>
</dbReference>
<keyword evidence="3" id="KW-1185">Reference proteome</keyword>
<feature type="region of interest" description="Disordered" evidence="1">
    <location>
        <begin position="468"/>
        <end position="563"/>
    </location>
</feature>
<reference evidence="2 3" key="1">
    <citation type="journal article" date="2023" name="Commun. Biol.">
        <title>Genome analysis of Parmales, the sister group of diatoms, reveals the evolutionary specialization of diatoms from phago-mixotrophs to photoautotrophs.</title>
        <authorList>
            <person name="Ban H."/>
            <person name="Sato S."/>
            <person name="Yoshikawa S."/>
            <person name="Yamada K."/>
            <person name="Nakamura Y."/>
            <person name="Ichinomiya M."/>
            <person name="Sato N."/>
            <person name="Blanc-Mathieu R."/>
            <person name="Endo H."/>
            <person name="Kuwata A."/>
            <person name="Ogata H."/>
        </authorList>
    </citation>
    <scope>NUCLEOTIDE SEQUENCE [LARGE SCALE GENOMIC DNA]</scope>
</reference>
<accession>A0ABQ6MKY0</accession>
<feature type="compositionally biased region" description="Low complexity" evidence="1">
    <location>
        <begin position="57"/>
        <end position="74"/>
    </location>
</feature>
<gene>
    <name evidence="2" type="ORF">TeGR_g6952</name>
</gene>
<proteinExistence type="predicted"/>
<comment type="caution">
    <text evidence="2">The sequence shown here is derived from an EMBL/GenBank/DDBJ whole genome shotgun (WGS) entry which is preliminary data.</text>
</comment>
<feature type="compositionally biased region" description="Basic and acidic residues" evidence="1">
    <location>
        <begin position="206"/>
        <end position="216"/>
    </location>
</feature>
<feature type="region of interest" description="Disordered" evidence="1">
    <location>
        <begin position="41"/>
        <end position="74"/>
    </location>
</feature>
<evidence type="ECO:0000313" key="2">
    <source>
        <dbReference type="EMBL" id="GMI27765.1"/>
    </source>
</evidence>
<sequence>PSSLAPPPSACASPAPPSASRSTIADRVRLFFSSSQRGSKKVFVTQMTPSRTPPPGAAAAGETSPAAAGRAPGAPGAAALPFAAPHAVHNSMSVADLDNYSLEHITTYVGGAKIERTQYARRNSAYVPGTSIMKHRGGLATTTDHLTGLPRLLQGQKGQGKGQGRGWRSQRRLSLNPDVGLDEGDNRDVFPSYLTSPRESGGGESGGRESGGRDGEPGDGGAAPWSGVRRDRNRRYSYTDTLELGGGAAVTHSSVVSAATIQDATGEAVITVPLTEEEGRDEGMGDKRPATPTLLDVGLSGEAAHTLDERPPDADHRRVRIHPGLIVSVVENVLNFDDEDGNALRAGEIWYTKAEIADFRAESNQETFQDDLAAAQKNLLSLSKDKSDEASKKEAEINRTIAMLMQAQAEAEEEGEAGDSHAKKWDYGEETMMSPTNTGKKTWDNAKKRTGSVDMFYMDDEGFATFEDEKEATKHRTWEKAPRNRRGTLRHVRSSTRSFRTEQRGAGDSDDDDDDDTTMSGDSERESVGSYESNRSRRSRRGSRTSIQPHSRRGTFTRGDDNDDLDFDINALVSAAKAETVAAILSAEAIVDQKFELEREEREAREGDTGGRDDEEDDALLEAALGAVHSKKKDRGGDGGGRERDTNDEIDDIAAAAFEAAALAEAED</sequence>
<feature type="region of interest" description="Disordered" evidence="1">
    <location>
        <begin position="1"/>
        <end position="23"/>
    </location>
</feature>
<feature type="region of interest" description="Disordered" evidence="1">
    <location>
        <begin position="597"/>
        <end position="651"/>
    </location>
</feature>
<protein>
    <submittedName>
        <fullName evidence="2">Uncharacterized protein</fullName>
    </submittedName>
</protein>
<evidence type="ECO:0000256" key="1">
    <source>
        <dbReference type="SAM" id="MobiDB-lite"/>
    </source>
</evidence>
<feature type="compositionally biased region" description="Pro residues" evidence="1">
    <location>
        <begin position="1"/>
        <end position="17"/>
    </location>
</feature>
<feature type="region of interest" description="Disordered" evidence="1">
    <location>
        <begin position="150"/>
        <end position="232"/>
    </location>
</feature>
<evidence type="ECO:0000313" key="3">
    <source>
        <dbReference type="Proteomes" id="UP001165060"/>
    </source>
</evidence>
<feature type="compositionally biased region" description="Basic and acidic residues" evidence="1">
    <location>
        <begin position="471"/>
        <end position="482"/>
    </location>
</feature>
<organism evidence="2 3">
    <name type="scientific">Tetraparma gracilis</name>
    <dbReference type="NCBI Taxonomy" id="2962635"/>
    <lineage>
        <taxon>Eukaryota</taxon>
        <taxon>Sar</taxon>
        <taxon>Stramenopiles</taxon>
        <taxon>Ochrophyta</taxon>
        <taxon>Bolidophyceae</taxon>
        <taxon>Parmales</taxon>
        <taxon>Triparmaceae</taxon>
        <taxon>Tetraparma</taxon>
    </lineage>
</organism>